<dbReference type="AlphaFoldDB" id="A0A380JUF0"/>
<evidence type="ECO:0000313" key="1">
    <source>
        <dbReference type="EMBL" id="SUN48671.1"/>
    </source>
</evidence>
<reference evidence="1 2" key="1">
    <citation type="submission" date="2018-06" db="EMBL/GenBank/DDBJ databases">
        <authorList>
            <consortium name="Pathogen Informatics"/>
            <person name="Doyle S."/>
        </authorList>
    </citation>
    <scope>NUCLEOTIDE SEQUENCE [LARGE SCALE GENOMIC DNA]</scope>
    <source>
        <strain evidence="1 2">NCTC4670</strain>
    </source>
</reference>
<dbReference type="Proteomes" id="UP000254797">
    <property type="component" value="Unassembled WGS sequence"/>
</dbReference>
<sequence>MQIAAAKAIASLVPYETLSTTNIISEAFQGGVADIVAKSISSAVTEA</sequence>
<proteinExistence type="predicted"/>
<evidence type="ECO:0000313" key="2">
    <source>
        <dbReference type="Proteomes" id="UP000254797"/>
    </source>
</evidence>
<protein>
    <submittedName>
        <fullName evidence="1">NAD-dependent malic enzyme</fullName>
    </submittedName>
</protein>
<dbReference type="EMBL" id="UHFG01000004">
    <property type="protein sequence ID" value="SUN48671.1"/>
    <property type="molecule type" value="Genomic_DNA"/>
</dbReference>
<name>A0A380JUF0_STRDY</name>
<organism evidence="1 2">
    <name type="scientific">Streptococcus dysgalactiae subsp. dysgalactiae</name>
    <dbReference type="NCBI Taxonomy" id="99822"/>
    <lineage>
        <taxon>Bacteria</taxon>
        <taxon>Bacillati</taxon>
        <taxon>Bacillota</taxon>
        <taxon>Bacilli</taxon>
        <taxon>Lactobacillales</taxon>
        <taxon>Streptococcaceae</taxon>
        <taxon>Streptococcus</taxon>
    </lineage>
</organism>
<accession>A0A380JUF0</accession>
<gene>
    <name evidence="1" type="ORF">NCTC4670_00626</name>
</gene>